<comment type="caution">
    <text evidence="6">The sequence shown here is derived from an EMBL/GenBank/DDBJ whole genome shotgun (WGS) entry which is preliminary data.</text>
</comment>
<feature type="compositionally biased region" description="Basic residues" evidence="5">
    <location>
        <begin position="279"/>
        <end position="288"/>
    </location>
</feature>
<keyword evidence="2" id="KW-1015">Disulfide bond</keyword>
<evidence type="ECO:0000256" key="4">
    <source>
        <dbReference type="ARBA" id="ARBA00023319"/>
    </source>
</evidence>
<dbReference type="Gene3D" id="2.60.40.10">
    <property type="entry name" value="Immunoglobulins"/>
    <property type="match status" value="2"/>
</dbReference>
<dbReference type="PANTHER" id="PTHR48485:SF3">
    <property type="entry name" value="INTERLEUKIN-12 SUBUNIT BETA"/>
    <property type="match status" value="1"/>
</dbReference>
<dbReference type="InterPro" id="IPR013783">
    <property type="entry name" value="Ig-like_fold"/>
</dbReference>
<dbReference type="InterPro" id="IPR050676">
    <property type="entry name" value="IL-12"/>
</dbReference>
<dbReference type="SUPFAM" id="SSF48726">
    <property type="entry name" value="Immunoglobulin"/>
    <property type="match status" value="1"/>
</dbReference>
<keyword evidence="7" id="KW-1185">Reference proteome</keyword>
<dbReference type="InterPro" id="IPR036116">
    <property type="entry name" value="FN3_sf"/>
</dbReference>
<evidence type="ECO:0000256" key="5">
    <source>
        <dbReference type="SAM" id="MobiDB-lite"/>
    </source>
</evidence>
<organism evidence="6 7">
    <name type="scientific">Cirrhinus molitorella</name>
    <name type="common">mud carp</name>
    <dbReference type="NCBI Taxonomy" id="172907"/>
    <lineage>
        <taxon>Eukaryota</taxon>
        <taxon>Metazoa</taxon>
        <taxon>Chordata</taxon>
        <taxon>Craniata</taxon>
        <taxon>Vertebrata</taxon>
        <taxon>Euteleostomi</taxon>
        <taxon>Actinopterygii</taxon>
        <taxon>Neopterygii</taxon>
        <taxon>Teleostei</taxon>
        <taxon>Ostariophysi</taxon>
        <taxon>Cypriniformes</taxon>
        <taxon>Cyprinidae</taxon>
        <taxon>Labeoninae</taxon>
        <taxon>Labeonini</taxon>
        <taxon>Cirrhinus</taxon>
    </lineage>
</organism>
<dbReference type="AlphaFoldDB" id="A0AA88TM64"/>
<feature type="compositionally biased region" description="Basic residues" evidence="5">
    <location>
        <begin position="296"/>
        <end position="313"/>
    </location>
</feature>
<name>A0AA88TM64_9TELE</name>
<evidence type="ECO:0000313" key="7">
    <source>
        <dbReference type="Proteomes" id="UP001187343"/>
    </source>
</evidence>
<evidence type="ECO:0000256" key="2">
    <source>
        <dbReference type="ARBA" id="ARBA00023157"/>
    </source>
</evidence>
<feature type="region of interest" description="Disordered" evidence="5">
    <location>
        <begin position="278"/>
        <end position="322"/>
    </location>
</feature>
<dbReference type="SUPFAM" id="SSF49265">
    <property type="entry name" value="Fibronectin type III"/>
    <property type="match status" value="1"/>
</dbReference>
<evidence type="ECO:0000313" key="6">
    <source>
        <dbReference type="EMBL" id="KAK2894484.1"/>
    </source>
</evidence>
<evidence type="ECO:0000256" key="1">
    <source>
        <dbReference type="ARBA" id="ARBA00022729"/>
    </source>
</evidence>
<keyword evidence="4" id="KW-0393">Immunoglobulin domain</keyword>
<dbReference type="InterPro" id="IPR036179">
    <property type="entry name" value="Ig-like_dom_sf"/>
</dbReference>
<evidence type="ECO:0008006" key="8">
    <source>
        <dbReference type="Google" id="ProtNLM"/>
    </source>
</evidence>
<dbReference type="Proteomes" id="UP001187343">
    <property type="component" value="Unassembled WGS sequence"/>
</dbReference>
<keyword evidence="3" id="KW-0325">Glycoprotein</keyword>
<gene>
    <name evidence="6" type="ORF">Q8A67_011713</name>
</gene>
<accession>A0AA88TM64</accession>
<reference evidence="6" key="1">
    <citation type="submission" date="2023-08" db="EMBL/GenBank/DDBJ databases">
        <title>Chromosome-level Genome Assembly of mud carp (Cirrhinus molitorella).</title>
        <authorList>
            <person name="Liu H."/>
        </authorList>
    </citation>
    <scope>NUCLEOTIDE SEQUENCE</scope>
    <source>
        <strain evidence="6">Prfri</strain>
        <tissue evidence="6">Muscle</tissue>
    </source>
</reference>
<evidence type="ECO:0000256" key="3">
    <source>
        <dbReference type="ARBA" id="ARBA00023180"/>
    </source>
</evidence>
<dbReference type="EMBL" id="JAUYZG010000011">
    <property type="protein sequence ID" value="KAK2894484.1"/>
    <property type="molecule type" value="Genomic_DNA"/>
</dbReference>
<keyword evidence="1" id="KW-0732">Signal</keyword>
<dbReference type="PANTHER" id="PTHR48485">
    <property type="entry name" value="INTERLEUKIN-12 SUBUNIT BETA-RELATED"/>
    <property type="match status" value="1"/>
</dbReference>
<protein>
    <recommendedName>
        <fullName evidence="8">Interleukin-12 subunit beta</fullName>
    </recommendedName>
</protein>
<sequence>MSALNLFPEKFAIAERNTNVTLTCRTDKDNIEWKREDAEIQQSECEILRGKDLTVIDLDEDLTGNYTCWSDDILEDYTYLLLDKSKEATGFKINCTVETFSCTENIKCTWTSDEFSALRLRNTRDNGHWVSQSVDGEFFFLPHSTNSYSEESERLLITGEAVSKCCYMKTDHSFYLRDIVKPADPSISICSIKHEGSDEQIIELEVMPPSTWPQPQSFFPLKHQIEYEIRHTGELKTKEWDEGSKIQVEGSVSKLRVRCRDLLLLSEWSEWTTWQNVSKMKKRDHTKRNKVEANSKPRKKKNKKKNGQKKNKSPKSQLGKFF</sequence>
<proteinExistence type="predicted"/>